<dbReference type="InParanoid" id="A0A0H2SHC3"/>
<feature type="region of interest" description="Disordered" evidence="1">
    <location>
        <begin position="164"/>
        <end position="185"/>
    </location>
</feature>
<proteinExistence type="predicted"/>
<protein>
    <submittedName>
        <fullName evidence="2">Uncharacterized protein</fullName>
    </submittedName>
</protein>
<evidence type="ECO:0000313" key="2">
    <source>
        <dbReference type="EMBL" id="KLO16451.1"/>
    </source>
</evidence>
<sequence>MSSEKARSQLDERDERNVIRRRCGASRSEKCRKFAGTRTLEEHKFNEACLCVFIGCSSPYRRIYCQVTPASEGADRSLLSDLDATVLELYGALHVKRHFRWRQIFDFDMLRRSSEPIKHLPAINPRSRPRASEKLIWKWEVSSDIHSFSSSRRLAEVVASTHLHEDVPSRTRTTQSGPRSDISTSPEMAKLENISMVIAEMRKIFDEGYSTRFAFYDERRRRPDLRRMCKPQTLGT</sequence>
<name>A0A0H2SHC3_9AGAM</name>
<evidence type="ECO:0000313" key="3">
    <source>
        <dbReference type="Proteomes" id="UP000053477"/>
    </source>
</evidence>
<dbReference type="AlphaFoldDB" id="A0A0H2SHC3"/>
<gene>
    <name evidence="2" type="ORF">SCHPADRAFT_887796</name>
</gene>
<keyword evidence="3" id="KW-1185">Reference proteome</keyword>
<feature type="compositionally biased region" description="Polar residues" evidence="1">
    <location>
        <begin position="170"/>
        <end position="185"/>
    </location>
</feature>
<reference evidence="2 3" key="1">
    <citation type="submission" date="2015-04" db="EMBL/GenBank/DDBJ databases">
        <title>Complete genome sequence of Schizopora paradoxa KUC8140, a cosmopolitan wood degrader in East Asia.</title>
        <authorList>
            <consortium name="DOE Joint Genome Institute"/>
            <person name="Min B."/>
            <person name="Park H."/>
            <person name="Jang Y."/>
            <person name="Kim J.-J."/>
            <person name="Kim K.H."/>
            <person name="Pangilinan J."/>
            <person name="Lipzen A."/>
            <person name="Riley R."/>
            <person name="Grigoriev I.V."/>
            <person name="Spatafora J.W."/>
            <person name="Choi I.-G."/>
        </authorList>
    </citation>
    <scope>NUCLEOTIDE SEQUENCE [LARGE SCALE GENOMIC DNA]</scope>
    <source>
        <strain evidence="2 3">KUC8140</strain>
    </source>
</reference>
<organism evidence="2 3">
    <name type="scientific">Schizopora paradoxa</name>
    <dbReference type="NCBI Taxonomy" id="27342"/>
    <lineage>
        <taxon>Eukaryota</taxon>
        <taxon>Fungi</taxon>
        <taxon>Dikarya</taxon>
        <taxon>Basidiomycota</taxon>
        <taxon>Agaricomycotina</taxon>
        <taxon>Agaricomycetes</taxon>
        <taxon>Hymenochaetales</taxon>
        <taxon>Schizoporaceae</taxon>
        <taxon>Schizopora</taxon>
    </lineage>
</organism>
<dbReference type="Proteomes" id="UP000053477">
    <property type="component" value="Unassembled WGS sequence"/>
</dbReference>
<evidence type="ECO:0000256" key="1">
    <source>
        <dbReference type="SAM" id="MobiDB-lite"/>
    </source>
</evidence>
<dbReference type="EMBL" id="KQ085916">
    <property type="protein sequence ID" value="KLO16451.1"/>
    <property type="molecule type" value="Genomic_DNA"/>
</dbReference>
<accession>A0A0H2SHC3</accession>